<dbReference type="SMART" id="SM00487">
    <property type="entry name" value="DEXDc"/>
    <property type="match status" value="1"/>
</dbReference>
<feature type="coiled-coil region" evidence="3">
    <location>
        <begin position="42"/>
        <end position="69"/>
    </location>
</feature>
<feature type="domain" description="Helicase C-terminal" evidence="6">
    <location>
        <begin position="474"/>
        <end position="635"/>
    </location>
</feature>
<dbReference type="InterPro" id="IPR050496">
    <property type="entry name" value="SNF2_RAD54_helicase_repair"/>
</dbReference>
<keyword evidence="2" id="KW-0802">TPR repeat</keyword>
<feature type="region of interest" description="Disordered" evidence="4">
    <location>
        <begin position="773"/>
        <end position="896"/>
    </location>
</feature>
<feature type="region of interest" description="Disordered" evidence="4">
    <location>
        <begin position="1222"/>
        <end position="1262"/>
    </location>
</feature>
<sequence length="1474" mass="166130">MDSPNNEIEAKRLAAKAKEYARNGELDTALSLFNQAYSLVPSVKLQKRIAKLEEYITELNEEEDEEEDEDPDMIDIGKQFYLHKSIANQLYDYQKEGVLWFWKLYNRKQGGILGDDMGLGKTIQVISFMAGMFDAELIKNAIIVAPLSILVNWEKEFAKWAGGIRIKPFHGTAKKQRMKNLHKIQNNDGILITTYGMVVSNINSLCVDENGDPFEWDYLILDEGHKIKNATKTSKCVRNIPSKYHYILTGTPVQNNLGEMWSLFDFTQQGQLLGTRKTFDTEFQKPIVRAREKDANEYQQQVGNKIAETLRKLIAPYFLRRTKAEVFNLNKLDDDPSTEANKENVDHTDGKKKKQPKAPELNTRKNDLIIWVYLSKLQLKLYQGFVNSERVKECLVTTRSPLAELNLLKKISDHPRLQSTLSKLMTSSAEQQTRRDCGLPDDQSDETSSSSMEEEAVDGPPVEKLIQDSGKMVFLAQLMKNLKAEKHRTIIFSQSRKMLDIIQKTLLSMDHKLLRIDGTISNPLEREKIIQQFQSDRSFTAMLMTTQVGSVGLTLTSADRLIIFDPSWNPGTDAQAVDRVYRVGQKKDVVIYRLITCGSIEEKIYRKQIFKNAVMKQATGSSNNPYRYFTNHELRELFVLDDPTQSTTQQQLKELHQKPTNTQQGFQNHLQFLQELDCIYGVSHHDQLFSQEARNTQTNEYEDAIKKQVNNAERRVREEFNDVDFSPRKYKPRSHDGEDTEYIKLGRPPPSPATNRDIQNLDISMGNLKLKENESEASFTSEGSNTQSFDSRVLDRSSLSQNQQSSYVESQSDNTSIRVESNVTSQNETGEEAANDKSVIIESPSSGEIEVQHEKQESLTNVPVPENMESPNDKSLVTESSSGGEMDEEQQEPTTNHDVPVEVRDKMGSQHQGVICVDAPPCNRSNVSSHPKETEGSSYEVTDIACSPMPKHIQQEEASMTSERNSSCGVTSGTMDSLSDEPNSLGSFIVDDEAERSDSSMIQLQPKILEDLGKGYRTPPVSPVVSLLMKETNRLSRDASTPLMKGRFLYGDDITDRMLPDKPTATPKKTVKTPKKVTETPKKQVQPLSTSFKMHASPGKPVSPADRPMHPRDDHHDAISIHISEESSASLYETKDTSCSPIKDLEGSIEADSKIEQESSDGSSSGSERSENESSTDCETDSEISESEQSNNTTQETATDVSHNVLEVKEKSIIQSVSESFGRGRIIPSPPMMFDSPPRDQANKITEDAESPKDTTANTSTNFANLSNQSETLEQTGPMNYTHVGNSPSSKRRSKASTFFDNSTKSDDQSAYEIKIELGESQFADTQPIDVSVYETDESFKKNSSIHSRVSVVLENSTPQDAMDANTTEDSEASFDLDRLNRRKEQSDGIEERSVIKDSFDENEQVDLLSQTIDNMKIKETAIQEPQQPSNDFDNEERIKLLNVKSLLLKYMGDKNIPEKKLIKIVDLLDELNL</sequence>
<feature type="compositionally biased region" description="Polar residues" evidence="4">
    <location>
        <begin position="869"/>
        <end position="883"/>
    </location>
</feature>
<feature type="compositionally biased region" description="Basic and acidic residues" evidence="4">
    <location>
        <begin position="340"/>
        <end position="349"/>
    </location>
</feature>
<proteinExistence type="predicted"/>
<feature type="compositionally biased region" description="Polar residues" evidence="4">
    <location>
        <begin position="1276"/>
        <end position="1289"/>
    </location>
</feature>
<evidence type="ECO:0000256" key="3">
    <source>
        <dbReference type="SAM" id="Coils"/>
    </source>
</evidence>
<feature type="repeat" description="TPR" evidence="2">
    <location>
        <begin position="10"/>
        <end position="43"/>
    </location>
</feature>
<evidence type="ECO:0000256" key="2">
    <source>
        <dbReference type="PROSITE-ProRule" id="PRU00339"/>
    </source>
</evidence>
<dbReference type="PROSITE" id="PS51192">
    <property type="entry name" value="HELICASE_ATP_BIND_1"/>
    <property type="match status" value="1"/>
</dbReference>
<dbReference type="PANTHER" id="PTHR45629">
    <property type="entry name" value="SNF2/RAD54 FAMILY MEMBER"/>
    <property type="match status" value="1"/>
</dbReference>
<dbReference type="PROSITE" id="PS51194">
    <property type="entry name" value="HELICASE_CTER"/>
    <property type="match status" value="1"/>
</dbReference>
<reference evidence="7" key="1">
    <citation type="submission" date="2021-01" db="UniProtKB">
        <authorList>
            <consortium name="EnsemblMetazoa"/>
        </authorList>
    </citation>
    <scope>IDENTIFICATION</scope>
</reference>
<dbReference type="FunFam" id="3.40.50.10810:FF:000094">
    <property type="entry name" value="DNA excision repair protein ERCC-6"/>
    <property type="match status" value="1"/>
</dbReference>
<feature type="domain" description="Helicase ATP-binding" evidence="5">
    <location>
        <begin position="102"/>
        <end position="270"/>
    </location>
</feature>
<dbReference type="Gene3D" id="3.40.50.10810">
    <property type="entry name" value="Tandem AAA-ATPase domain"/>
    <property type="match status" value="1"/>
</dbReference>
<name>A0A7M5VH48_9CNID</name>
<dbReference type="InterPro" id="IPR001650">
    <property type="entry name" value="Helicase_C-like"/>
</dbReference>
<accession>A0A7M5VH48</accession>
<dbReference type="InterPro" id="IPR014001">
    <property type="entry name" value="Helicase_ATP-bd"/>
</dbReference>
<dbReference type="InterPro" id="IPR019734">
    <property type="entry name" value="TPR_rpt"/>
</dbReference>
<keyword evidence="1" id="KW-0378">Hydrolase</keyword>
<evidence type="ECO:0000259" key="6">
    <source>
        <dbReference type="PROSITE" id="PS51194"/>
    </source>
</evidence>
<dbReference type="GO" id="GO:0016787">
    <property type="term" value="F:hydrolase activity"/>
    <property type="evidence" value="ECO:0007669"/>
    <property type="project" value="UniProtKB-KW"/>
</dbReference>
<dbReference type="RefSeq" id="XP_066919616.1">
    <property type="nucleotide sequence ID" value="XM_067063515.1"/>
</dbReference>
<dbReference type="GO" id="GO:0015616">
    <property type="term" value="F:DNA translocase activity"/>
    <property type="evidence" value="ECO:0007669"/>
    <property type="project" value="TreeGrafter"/>
</dbReference>
<dbReference type="Pfam" id="PF00176">
    <property type="entry name" value="SNF2-rel_dom"/>
    <property type="match status" value="1"/>
</dbReference>
<feature type="compositionally biased region" description="Basic and acidic residues" evidence="4">
    <location>
        <begin position="1237"/>
        <end position="1253"/>
    </location>
</feature>
<dbReference type="SMART" id="SM00490">
    <property type="entry name" value="HELICc"/>
    <property type="match status" value="1"/>
</dbReference>
<dbReference type="CDD" id="cd18793">
    <property type="entry name" value="SF2_C_SNF"/>
    <property type="match status" value="1"/>
</dbReference>
<feature type="region of interest" description="Disordered" evidence="4">
    <location>
        <begin position="1055"/>
        <end position="1207"/>
    </location>
</feature>
<feature type="region of interest" description="Disordered" evidence="4">
    <location>
        <begin position="332"/>
        <end position="360"/>
    </location>
</feature>
<dbReference type="GeneID" id="136806942"/>
<evidence type="ECO:0000256" key="4">
    <source>
        <dbReference type="SAM" id="MobiDB-lite"/>
    </source>
</evidence>
<evidence type="ECO:0008006" key="9">
    <source>
        <dbReference type="Google" id="ProtNLM"/>
    </source>
</evidence>
<feature type="compositionally biased region" description="Polar residues" evidence="4">
    <location>
        <begin position="1187"/>
        <end position="1202"/>
    </location>
</feature>
<keyword evidence="8" id="KW-1185">Reference proteome</keyword>
<dbReference type="GO" id="GO:0005524">
    <property type="term" value="F:ATP binding"/>
    <property type="evidence" value="ECO:0007669"/>
    <property type="project" value="InterPro"/>
</dbReference>
<feature type="region of interest" description="Disordered" evidence="4">
    <location>
        <begin position="718"/>
        <end position="758"/>
    </location>
</feature>
<feature type="region of interest" description="Disordered" evidence="4">
    <location>
        <begin position="425"/>
        <end position="460"/>
    </location>
</feature>
<dbReference type="Gene3D" id="3.40.50.300">
    <property type="entry name" value="P-loop containing nucleotide triphosphate hydrolases"/>
    <property type="match status" value="1"/>
</dbReference>
<dbReference type="OrthoDB" id="413460at2759"/>
<evidence type="ECO:0000313" key="7">
    <source>
        <dbReference type="EnsemblMetazoa" id="CLYHEMP012559.1"/>
    </source>
</evidence>
<evidence type="ECO:0000313" key="8">
    <source>
        <dbReference type="Proteomes" id="UP000594262"/>
    </source>
</evidence>
<feature type="region of interest" description="Disordered" evidence="4">
    <location>
        <begin position="1276"/>
        <end position="1306"/>
    </location>
</feature>
<keyword evidence="3" id="KW-0175">Coiled coil</keyword>
<dbReference type="Proteomes" id="UP000594262">
    <property type="component" value="Unplaced"/>
</dbReference>
<feature type="compositionally biased region" description="Basic and acidic residues" evidence="4">
    <location>
        <begin position="1143"/>
        <end position="1157"/>
    </location>
</feature>
<dbReference type="EnsemblMetazoa" id="CLYHEMT012559.1">
    <property type="protein sequence ID" value="CLYHEMP012559.1"/>
    <property type="gene ID" value="CLYHEMG012559"/>
</dbReference>
<dbReference type="Pfam" id="PF00271">
    <property type="entry name" value="Helicase_C"/>
    <property type="match status" value="1"/>
</dbReference>
<dbReference type="PROSITE" id="PS50005">
    <property type="entry name" value="TPR"/>
    <property type="match status" value="1"/>
</dbReference>
<feature type="compositionally biased region" description="Polar residues" evidence="4">
    <location>
        <begin position="797"/>
        <end position="828"/>
    </location>
</feature>
<feature type="compositionally biased region" description="Basic and acidic residues" evidence="4">
    <location>
        <begin position="733"/>
        <end position="744"/>
    </location>
</feature>
<feature type="compositionally biased region" description="Basic and acidic residues" evidence="4">
    <location>
        <begin position="1107"/>
        <end position="1125"/>
    </location>
</feature>
<feature type="compositionally biased region" description="Polar residues" evidence="4">
    <location>
        <begin position="776"/>
        <end position="790"/>
    </location>
</feature>
<feature type="region of interest" description="Disordered" evidence="4">
    <location>
        <begin position="957"/>
        <end position="985"/>
    </location>
</feature>
<dbReference type="PANTHER" id="PTHR45629:SF7">
    <property type="entry name" value="DNA EXCISION REPAIR PROTEIN ERCC-6-RELATED"/>
    <property type="match status" value="1"/>
</dbReference>
<evidence type="ECO:0000256" key="1">
    <source>
        <dbReference type="ARBA" id="ARBA00022801"/>
    </source>
</evidence>
<dbReference type="InterPro" id="IPR027417">
    <property type="entry name" value="P-loop_NTPase"/>
</dbReference>
<organism evidence="7 8">
    <name type="scientific">Clytia hemisphaerica</name>
    <dbReference type="NCBI Taxonomy" id="252671"/>
    <lineage>
        <taxon>Eukaryota</taxon>
        <taxon>Metazoa</taxon>
        <taxon>Cnidaria</taxon>
        <taxon>Hydrozoa</taxon>
        <taxon>Hydroidolina</taxon>
        <taxon>Leptothecata</taxon>
        <taxon>Obeliida</taxon>
        <taxon>Clytiidae</taxon>
        <taxon>Clytia</taxon>
    </lineage>
</organism>
<feature type="compositionally biased region" description="Acidic residues" evidence="4">
    <location>
        <begin position="1174"/>
        <end position="1186"/>
    </location>
</feature>
<dbReference type="InterPro" id="IPR049730">
    <property type="entry name" value="SNF2/RAD54-like_C"/>
</dbReference>
<dbReference type="InterPro" id="IPR038718">
    <property type="entry name" value="SNF2-like_sf"/>
</dbReference>
<evidence type="ECO:0000259" key="5">
    <source>
        <dbReference type="PROSITE" id="PS51192"/>
    </source>
</evidence>
<protein>
    <recommendedName>
        <fullName evidence="9">DNA excision repair protein ERCC-6-like</fullName>
    </recommendedName>
</protein>
<dbReference type="SUPFAM" id="SSF52540">
    <property type="entry name" value="P-loop containing nucleoside triphosphate hydrolases"/>
    <property type="match status" value="2"/>
</dbReference>
<dbReference type="InterPro" id="IPR000330">
    <property type="entry name" value="SNF2_N"/>
</dbReference>